<proteinExistence type="predicted"/>
<dbReference type="Proteomes" id="UP001500908">
    <property type="component" value="Unassembled WGS sequence"/>
</dbReference>
<dbReference type="EMBL" id="BAABDD010000003">
    <property type="protein sequence ID" value="GAA3731126.1"/>
    <property type="molecule type" value="Genomic_DNA"/>
</dbReference>
<dbReference type="NCBIfam" id="TIGR03954">
    <property type="entry name" value="integ_memb_HG"/>
    <property type="match status" value="1"/>
</dbReference>
<evidence type="ECO:0000259" key="7">
    <source>
        <dbReference type="Pfam" id="PF12823"/>
    </source>
</evidence>
<evidence type="ECO:0000256" key="6">
    <source>
        <dbReference type="SAM" id="Phobius"/>
    </source>
</evidence>
<dbReference type="Pfam" id="PF12823">
    <property type="entry name" value="DUF3817"/>
    <property type="match status" value="1"/>
</dbReference>
<feature type="domain" description="DUF3817" evidence="7">
    <location>
        <begin position="13"/>
        <end position="101"/>
    </location>
</feature>
<comment type="subcellular location">
    <subcellularLocation>
        <location evidence="1">Cell membrane</location>
        <topology evidence="1">Multi-pass membrane protein</topology>
    </subcellularLocation>
</comment>
<organism evidence="8 9">
    <name type="scientific">Salinactinospora qingdaonensis</name>
    <dbReference type="NCBI Taxonomy" id="702744"/>
    <lineage>
        <taxon>Bacteria</taxon>
        <taxon>Bacillati</taxon>
        <taxon>Actinomycetota</taxon>
        <taxon>Actinomycetes</taxon>
        <taxon>Streptosporangiales</taxon>
        <taxon>Nocardiopsidaceae</taxon>
        <taxon>Salinactinospora</taxon>
    </lineage>
</organism>
<keyword evidence="4 6" id="KW-1133">Transmembrane helix</keyword>
<name>A0ABP7F551_9ACTN</name>
<keyword evidence="2" id="KW-1003">Cell membrane</keyword>
<evidence type="ECO:0000313" key="9">
    <source>
        <dbReference type="Proteomes" id="UP001500908"/>
    </source>
</evidence>
<evidence type="ECO:0000313" key="8">
    <source>
        <dbReference type="EMBL" id="GAA3731126.1"/>
    </source>
</evidence>
<sequence length="124" mass="13510">MPLVVDSKRLSLAIYRVLAYVTGVWLLLLTFVAMPAKYLFDPETWLMPAIAIPHGYIYMVYVLAVLWLAIGRGWGAPKAVGVMIAGTIPFLGFFVERRVARQEKAALAAGSAGGQSESAEAPKR</sequence>
<dbReference type="InterPro" id="IPR023845">
    <property type="entry name" value="DUF3817_TM"/>
</dbReference>
<accession>A0ABP7F551</accession>
<feature type="transmembrane region" description="Helical" evidence="6">
    <location>
        <begin position="12"/>
        <end position="33"/>
    </location>
</feature>
<evidence type="ECO:0000256" key="2">
    <source>
        <dbReference type="ARBA" id="ARBA00022475"/>
    </source>
</evidence>
<keyword evidence="9" id="KW-1185">Reference proteome</keyword>
<evidence type="ECO:0000256" key="4">
    <source>
        <dbReference type="ARBA" id="ARBA00022989"/>
    </source>
</evidence>
<reference evidence="9" key="1">
    <citation type="journal article" date="2019" name="Int. J. Syst. Evol. Microbiol.">
        <title>The Global Catalogue of Microorganisms (GCM) 10K type strain sequencing project: providing services to taxonomists for standard genome sequencing and annotation.</title>
        <authorList>
            <consortium name="The Broad Institute Genomics Platform"/>
            <consortium name="The Broad Institute Genome Sequencing Center for Infectious Disease"/>
            <person name="Wu L."/>
            <person name="Ma J."/>
        </authorList>
    </citation>
    <scope>NUCLEOTIDE SEQUENCE [LARGE SCALE GENOMIC DNA]</scope>
    <source>
        <strain evidence="9">JCM 17137</strain>
    </source>
</reference>
<dbReference type="PANTHER" id="PTHR40077">
    <property type="entry name" value="MEMBRANE PROTEIN-RELATED"/>
    <property type="match status" value="1"/>
</dbReference>
<keyword evidence="3 6" id="KW-0812">Transmembrane</keyword>
<evidence type="ECO:0000256" key="3">
    <source>
        <dbReference type="ARBA" id="ARBA00022692"/>
    </source>
</evidence>
<comment type="caution">
    <text evidence="8">The sequence shown here is derived from an EMBL/GenBank/DDBJ whole genome shotgun (WGS) entry which is preliminary data.</text>
</comment>
<dbReference type="PANTHER" id="PTHR40077:SF2">
    <property type="entry name" value="MEMBRANE PROTEIN"/>
    <property type="match status" value="1"/>
</dbReference>
<feature type="transmembrane region" description="Helical" evidence="6">
    <location>
        <begin position="45"/>
        <end position="70"/>
    </location>
</feature>
<evidence type="ECO:0000256" key="1">
    <source>
        <dbReference type="ARBA" id="ARBA00004651"/>
    </source>
</evidence>
<evidence type="ECO:0000256" key="5">
    <source>
        <dbReference type="ARBA" id="ARBA00023136"/>
    </source>
</evidence>
<gene>
    <name evidence="8" type="ORF">GCM10022402_09760</name>
</gene>
<keyword evidence="5 6" id="KW-0472">Membrane</keyword>
<protein>
    <submittedName>
        <fullName evidence="8">DUF3817 domain-containing protein</fullName>
    </submittedName>
</protein>